<accession>A0A085LXX1</accession>
<sequence length="96" mass="11129">MFTVFIVRCFYFFGAFGFLLEPSSAKFEKFLKYLRCRGRFGWCGVEPTSKQVRTCCDDPVRVLGCLRVEIVHKTKRKTDEFIALPIGSEFARRGCN</sequence>
<dbReference type="EMBL" id="KL363263">
    <property type="protein sequence ID" value="KFD49817.1"/>
    <property type="molecule type" value="Genomic_DNA"/>
</dbReference>
<protein>
    <submittedName>
        <fullName evidence="1">Uncharacterized protein</fullName>
    </submittedName>
</protein>
<evidence type="ECO:0000313" key="2">
    <source>
        <dbReference type="Proteomes" id="UP000030764"/>
    </source>
</evidence>
<proteinExistence type="predicted"/>
<name>A0A085LXX1_9BILA</name>
<dbReference type="Proteomes" id="UP000030764">
    <property type="component" value="Unassembled WGS sequence"/>
</dbReference>
<gene>
    <name evidence="1" type="ORF">M513_09284</name>
</gene>
<evidence type="ECO:0000313" key="1">
    <source>
        <dbReference type="EMBL" id="KFD49817.1"/>
    </source>
</evidence>
<keyword evidence="2" id="KW-1185">Reference proteome</keyword>
<reference evidence="1 2" key="1">
    <citation type="journal article" date="2014" name="Nat. Genet.">
        <title>Genome and transcriptome of the porcine whipworm Trichuris suis.</title>
        <authorList>
            <person name="Jex A.R."/>
            <person name="Nejsum P."/>
            <person name="Schwarz E.M."/>
            <person name="Hu L."/>
            <person name="Young N.D."/>
            <person name="Hall R.S."/>
            <person name="Korhonen P.K."/>
            <person name="Liao S."/>
            <person name="Thamsborg S."/>
            <person name="Xia J."/>
            <person name="Xu P."/>
            <person name="Wang S."/>
            <person name="Scheerlinck J.P."/>
            <person name="Hofmann A."/>
            <person name="Sternberg P.W."/>
            <person name="Wang J."/>
            <person name="Gasser R.B."/>
        </authorList>
    </citation>
    <scope>NUCLEOTIDE SEQUENCE [LARGE SCALE GENOMIC DNA]</scope>
    <source>
        <strain evidence="1">DCEP-RM93M</strain>
    </source>
</reference>
<organism evidence="1 2">
    <name type="scientific">Trichuris suis</name>
    <name type="common">pig whipworm</name>
    <dbReference type="NCBI Taxonomy" id="68888"/>
    <lineage>
        <taxon>Eukaryota</taxon>
        <taxon>Metazoa</taxon>
        <taxon>Ecdysozoa</taxon>
        <taxon>Nematoda</taxon>
        <taxon>Enoplea</taxon>
        <taxon>Dorylaimia</taxon>
        <taxon>Trichinellida</taxon>
        <taxon>Trichuridae</taxon>
        <taxon>Trichuris</taxon>
    </lineage>
</organism>
<dbReference type="AlphaFoldDB" id="A0A085LXX1"/>